<feature type="transmembrane region" description="Helical" evidence="2">
    <location>
        <begin position="104"/>
        <end position="128"/>
    </location>
</feature>
<feature type="transmembrane region" description="Helical" evidence="2">
    <location>
        <begin position="255"/>
        <end position="272"/>
    </location>
</feature>
<proteinExistence type="predicted"/>
<keyword evidence="2" id="KW-0812">Transmembrane</keyword>
<feature type="region of interest" description="Disordered" evidence="1">
    <location>
        <begin position="379"/>
        <end position="405"/>
    </location>
</feature>
<evidence type="ECO:0000313" key="4">
    <source>
        <dbReference type="Proteomes" id="UP000777482"/>
    </source>
</evidence>
<feature type="transmembrane region" description="Helical" evidence="2">
    <location>
        <begin position="221"/>
        <end position="243"/>
    </location>
</feature>
<evidence type="ECO:0000256" key="1">
    <source>
        <dbReference type="SAM" id="MobiDB-lite"/>
    </source>
</evidence>
<sequence length="405" mass="43972">MSSIPEDVPALQAPQYVATYSLGPQQMGYTAQILLLGVFTTLFGGYAISGELERHRLLGRIALWASLVLNWGYTGLCVYESYVAAVSQNRTSKELISSNVAWQFLPLLSGLTGVVTQGFLTSHALVLIPRKALRPIFCGVMGLLIAGQMTGFTMACINGIWYIDGSDDIAGLGYNKSLSLWLWTSAAADILISTVCAFSIRQRLSGYTRETDTVIVKLAVICFRTAAYTTFMSITGAIMASVFSGDFDVRSFSGFPFWLIQPALYGIALFTFSRSSRRVVDTQPRISPDDSPILVGGGNGGERKQAAAALPQHEHDHEPTSTSHHRESRRFYPSSATHSTASASNARRPLAIRVDCERVISIDEPDSAREEMDQIAGAGSVSGASSHGHFKTQRANRLKDVLNSV</sequence>
<feature type="compositionally biased region" description="Low complexity" evidence="1">
    <location>
        <begin position="334"/>
        <end position="346"/>
    </location>
</feature>
<feature type="transmembrane region" description="Helical" evidence="2">
    <location>
        <begin position="61"/>
        <end position="84"/>
    </location>
</feature>
<feature type="transmembrane region" description="Helical" evidence="2">
    <location>
        <begin position="181"/>
        <end position="200"/>
    </location>
</feature>
<dbReference type="OrthoDB" id="2524570at2759"/>
<keyword evidence="4" id="KW-1185">Reference proteome</keyword>
<evidence type="ECO:0000313" key="3">
    <source>
        <dbReference type="EMBL" id="KAG0667608.1"/>
    </source>
</evidence>
<dbReference type="AlphaFoldDB" id="A0A9P6WAW0"/>
<keyword evidence="2" id="KW-1133">Transmembrane helix</keyword>
<dbReference type="Proteomes" id="UP000777482">
    <property type="component" value="Unassembled WGS sequence"/>
</dbReference>
<comment type="caution">
    <text evidence="3">The sequence shown here is derived from an EMBL/GenBank/DDBJ whole genome shotgun (WGS) entry which is preliminary data.</text>
</comment>
<gene>
    <name evidence="3" type="ORF">C6P46_000145</name>
</gene>
<accession>A0A9P6WAW0</accession>
<organism evidence="3 4">
    <name type="scientific">Rhodotorula mucilaginosa</name>
    <name type="common">Yeast</name>
    <name type="synonym">Rhodotorula rubra</name>
    <dbReference type="NCBI Taxonomy" id="5537"/>
    <lineage>
        <taxon>Eukaryota</taxon>
        <taxon>Fungi</taxon>
        <taxon>Dikarya</taxon>
        <taxon>Basidiomycota</taxon>
        <taxon>Pucciniomycotina</taxon>
        <taxon>Microbotryomycetes</taxon>
        <taxon>Sporidiobolales</taxon>
        <taxon>Sporidiobolaceae</taxon>
        <taxon>Rhodotorula</taxon>
    </lineage>
</organism>
<evidence type="ECO:0000256" key="2">
    <source>
        <dbReference type="SAM" id="Phobius"/>
    </source>
</evidence>
<reference evidence="3 4" key="1">
    <citation type="submission" date="2020-11" db="EMBL/GenBank/DDBJ databases">
        <title>Kefir isolates.</title>
        <authorList>
            <person name="Marcisauskas S."/>
            <person name="Kim Y."/>
            <person name="Blasche S."/>
        </authorList>
    </citation>
    <scope>NUCLEOTIDE SEQUENCE [LARGE SCALE GENOMIC DNA]</scope>
    <source>
        <strain evidence="3 4">KR</strain>
    </source>
</reference>
<feature type="transmembrane region" description="Helical" evidence="2">
    <location>
        <begin position="29"/>
        <end position="49"/>
    </location>
</feature>
<feature type="transmembrane region" description="Helical" evidence="2">
    <location>
        <begin position="140"/>
        <end position="161"/>
    </location>
</feature>
<protein>
    <submittedName>
        <fullName evidence="3">Uncharacterized protein</fullName>
    </submittedName>
</protein>
<feature type="region of interest" description="Disordered" evidence="1">
    <location>
        <begin position="281"/>
        <end position="346"/>
    </location>
</feature>
<dbReference type="EMBL" id="PUHQ01000001">
    <property type="protein sequence ID" value="KAG0667608.1"/>
    <property type="molecule type" value="Genomic_DNA"/>
</dbReference>
<keyword evidence="2" id="KW-0472">Membrane</keyword>
<name>A0A9P6WAW0_RHOMI</name>